<proteinExistence type="predicted"/>
<organism evidence="2 3">
    <name type="scientific">Shewanella electrica</name>
    <dbReference type="NCBI Taxonomy" id="515560"/>
    <lineage>
        <taxon>Bacteria</taxon>
        <taxon>Pseudomonadati</taxon>
        <taxon>Pseudomonadota</taxon>
        <taxon>Gammaproteobacteria</taxon>
        <taxon>Alteromonadales</taxon>
        <taxon>Shewanellaceae</taxon>
        <taxon>Shewanella</taxon>
    </lineage>
</organism>
<evidence type="ECO:0000313" key="3">
    <source>
        <dbReference type="Proteomes" id="UP001201549"/>
    </source>
</evidence>
<dbReference type="RefSeq" id="WP_238896462.1">
    <property type="nucleotide sequence ID" value="NZ_JAKOGG010000006.1"/>
</dbReference>
<gene>
    <name evidence="2" type="ORF">L9G74_11295</name>
</gene>
<dbReference type="EMBL" id="JAKOGG010000006">
    <property type="protein sequence ID" value="MCS4557029.1"/>
    <property type="molecule type" value="Genomic_DNA"/>
</dbReference>
<accession>A0ABT2FP93</accession>
<protein>
    <submittedName>
        <fullName evidence="2">DNA polymerase Y family protein</fullName>
    </submittedName>
</protein>
<name>A0ABT2FP93_9GAMM</name>
<dbReference type="SUPFAM" id="SSF56672">
    <property type="entry name" value="DNA/RNA polymerases"/>
    <property type="match status" value="1"/>
</dbReference>
<keyword evidence="3" id="KW-1185">Reference proteome</keyword>
<sequence length="536" mass="60054">MAECWLAAYFPGLLLQFHAWSLSAGHVNGGDVFTGLPPQALFDQTSRQIVAASPAAQAEGVTIGLSTTTAQALLPALQLTDHTQVDRARLTQWLCQWHYDFSARIFPALVDEVKEGKQSNVAQQSLQLAIWPQETLLLEVGSMLRLFGGVDKLLERYQQRLSHYGLLAHWALAKQPLHAAILAAQHQHHAPALTRQHRVSTPRQTRFSTPTISSVAATVTCPELIASELPDHLPISQLPLAAPTRHRLQQMGIHRWQQLRQLPRAELGKRFGQSLLTLLLQLEGRLSCQRPAYQLPLTFSLAVLLPHDVEFIQGLTFPLAPMLTQLADYLRGRQLAVRQLQLTLRYRERDQAPLSLSIDYPLGEYRADGLLQLCRLQLARLTLASPVTEITLLAEHFVEPEIPNTCLADDSHTRQPLTQLLAKLQARLGAEQVRSLAASAHPLPEQASASHTITQWPPPAQPQPAALALRPLWLLNEPELIAADEVTLLRGPERISYCWSTSLYPLRDYYVALHQSGRYCWVFRSQQQLLLHGWMS</sequence>
<comment type="caution">
    <text evidence="2">The sequence shown here is derived from an EMBL/GenBank/DDBJ whole genome shotgun (WGS) entry which is preliminary data.</text>
</comment>
<dbReference type="CDD" id="cd03468">
    <property type="entry name" value="PolY_like"/>
    <property type="match status" value="1"/>
</dbReference>
<dbReference type="PANTHER" id="PTHR35369:SF2">
    <property type="entry name" value="BLR3025 PROTEIN"/>
    <property type="match status" value="1"/>
</dbReference>
<keyword evidence="1" id="KW-0227">DNA damage</keyword>
<reference evidence="3" key="2">
    <citation type="submission" date="2023-07" db="EMBL/GenBank/DDBJ databases">
        <title>Shewanella mangrovi sp. nov., an acetaldehyde- degrading bacterium isolated from mangrove sediment.</title>
        <authorList>
            <person name="Liu Y."/>
        </authorList>
    </citation>
    <scope>NUCLEOTIDE SEQUENCE [LARGE SCALE GENOMIC DNA]</scope>
    <source>
        <strain evidence="3">C32</strain>
    </source>
</reference>
<evidence type="ECO:0000256" key="1">
    <source>
        <dbReference type="ARBA" id="ARBA00022763"/>
    </source>
</evidence>
<reference evidence="2 3" key="1">
    <citation type="submission" date="2022-02" db="EMBL/GenBank/DDBJ databases">
        <authorList>
            <person name="Zhuang L."/>
        </authorList>
    </citation>
    <scope>NUCLEOTIDE SEQUENCE [LARGE SCALE GENOMIC DNA]</scope>
    <source>
        <strain evidence="2 3">C32</strain>
    </source>
</reference>
<dbReference type="PANTHER" id="PTHR35369">
    <property type="entry name" value="BLR3025 PROTEIN-RELATED"/>
    <property type="match status" value="1"/>
</dbReference>
<dbReference type="Proteomes" id="UP001201549">
    <property type="component" value="Unassembled WGS sequence"/>
</dbReference>
<evidence type="ECO:0000313" key="2">
    <source>
        <dbReference type="EMBL" id="MCS4557029.1"/>
    </source>
</evidence>
<dbReference type="InterPro" id="IPR043502">
    <property type="entry name" value="DNA/RNA_pol_sf"/>
</dbReference>
<dbReference type="InterPro" id="IPR050356">
    <property type="entry name" value="SulA_CellDiv_inhibitor"/>
</dbReference>